<dbReference type="PANTHER" id="PTHR46195">
    <property type="entry name" value="HEAVY METAL-ASSOCIATED ISOPRENYLATED PLANT PROTEIN 7"/>
    <property type="match status" value="1"/>
</dbReference>
<name>A0AAP0BMM5_9ASPA</name>
<feature type="domain" description="HMA" evidence="4">
    <location>
        <begin position="5"/>
        <end position="68"/>
    </location>
</feature>
<evidence type="ECO:0000256" key="2">
    <source>
        <dbReference type="ARBA" id="ARBA00023289"/>
    </source>
</evidence>
<dbReference type="PROSITE" id="PS50846">
    <property type="entry name" value="HMA_2"/>
    <property type="match status" value="1"/>
</dbReference>
<dbReference type="CDD" id="cd00371">
    <property type="entry name" value="HMA"/>
    <property type="match status" value="1"/>
</dbReference>
<evidence type="ECO:0000256" key="3">
    <source>
        <dbReference type="ARBA" id="ARBA00024045"/>
    </source>
</evidence>
<evidence type="ECO:0000313" key="6">
    <source>
        <dbReference type="Proteomes" id="UP001418222"/>
    </source>
</evidence>
<sequence>MEQLIITAVYKLHLHCKECARAVHKSITSAPGILKVDIDMESGKVTVKGIFDAKKLHEIIEKKSKRKVEWLSPKPVEGVESVKMDMKGQSCAVVGVVEEKKLLKYIHKKTGKRGKIIEQKQEKDEAKEEPKLELEVPKYFIHCSHAPQWFSDENPNACSLM</sequence>
<dbReference type="PANTHER" id="PTHR46195:SF12">
    <property type="entry name" value="HEAVY METAL-ASSOCIATED ISOPRENYLATED PLANT PROTEIN 4"/>
    <property type="match status" value="1"/>
</dbReference>
<protein>
    <recommendedName>
        <fullName evidence="4">HMA domain-containing protein</fullName>
    </recommendedName>
</protein>
<dbReference type="EMBL" id="JBBWWQ010000006">
    <property type="protein sequence ID" value="KAK8944444.1"/>
    <property type="molecule type" value="Genomic_DNA"/>
</dbReference>
<evidence type="ECO:0000259" key="4">
    <source>
        <dbReference type="PROSITE" id="PS50846"/>
    </source>
</evidence>
<dbReference type="Gene3D" id="3.30.70.100">
    <property type="match status" value="1"/>
</dbReference>
<dbReference type="InterPro" id="IPR006121">
    <property type="entry name" value="HMA_dom"/>
</dbReference>
<comment type="caution">
    <text evidence="5">The sequence shown here is derived from an EMBL/GenBank/DDBJ whole genome shotgun (WGS) entry which is preliminary data.</text>
</comment>
<dbReference type="SUPFAM" id="SSF55008">
    <property type="entry name" value="HMA, heavy metal-associated domain"/>
    <property type="match status" value="1"/>
</dbReference>
<keyword evidence="2" id="KW-0636">Prenylation</keyword>
<dbReference type="Pfam" id="PF00403">
    <property type="entry name" value="HMA"/>
    <property type="match status" value="1"/>
</dbReference>
<dbReference type="AlphaFoldDB" id="A0AAP0BMM5"/>
<dbReference type="InterPro" id="IPR044577">
    <property type="entry name" value="HIPP4/7/8/17/18/19"/>
</dbReference>
<keyword evidence="6" id="KW-1185">Reference proteome</keyword>
<evidence type="ECO:0000313" key="5">
    <source>
        <dbReference type="EMBL" id="KAK8944444.1"/>
    </source>
</evidence>
<gene>
    <name evidence="5" type="ORF">KSP39_PZI008460</name>
</gene>
<keyword evidence="2" id="KW-0449">Lipoprotein</keyword>
<dbReference type="GO" id="GO:0046872">
    <property type="term" value="F:metal ion binding"/>
    <property type="evidence" value="ECO:0007669"/>
    <property type="project" value="UniProtKB-KW"/>
</dbReference>
<reference evidence="5 6" key="1">
    <citation type="journal article" date="2022" name="Nat. Plants">
        <title>Genomes of leafy and leafless Platanthera orchids illuminate the evolution of mycoheterotrophy.</title>
        <authorList>
            <person name="Li M.H."/>
            <person name="Liu K.W."/>
            <person name="Li Z."/>
            <person name="Lu H.C."/>
            <person name="Ye Q.L."/>
            <person name="Zhang D."/>
            <person name="Wang J.Y."/>
            <person name="Li Y.F."/>
            <person name="Zhong Z.M."/>
            <person name="Liu X."/>
            <person name="Yu X."/>
            <person name="Liu D.K."/>
            <person name="Tu X.D."/>
            <person name="Liu B."/>
            <person name="Hao Y."/>
            <person name="Liao X.Y."/>
            <person name="Jiang Y.T."/>
            <person name="Sun W.H."/>
            <person name="Chen J."/>
            <person name="Chen Y.Q."/>
            <person name="Ai Y."/>
            <person name="Zhai J.W."/>
            <person name="Wu S.S."/>
            <person name="Zhou Z."/>
            <person name="Hsiao Y.Y."/>
            <person name="Wu W.L."/>
            <person name="Chen Y.Y."/>
            <person name="Lin Y.F."/>
            <person name="Hsu J.L."/>
            <person name="Li C.Y."/>
            <person name="Wang Z.W."/>
            <person name="Zhao X."/>
            <person name="Zhong W.Y."/>
            <person name="Ma X.K."/>
            <person name="Ma L."/>
            <person name="Huang J."/>
            <person name="Chen G.Z."/>
            <person name="Huang M.Z."/>
            <person name="Huang L."/>
            <person name="Peng D.H."/>
            <person name="Luo Y.B."/>
            <person name="Zou S.Q."/>
            <person name="Chen S.P."/>
            <person name="Lan S."/>
            <person name="Tsai W.C."/>
            <person name="Van de Peer Y."/>
            <person name="Liu Z.J."/>
        </authorList>
    </citation>
    <scope>NUCLEOTIDE SEQUENCE [LARGE SCALE GENOMIC DNA]</scope>
    <source>
        <strain evidence="5">Lor287</strain>
    </source>
</reference>
<dbReference type="Proteomes" id="UP001418222">
    <property type="component" value="Unassembled WGS sequence"/>
</dbReference>
<evidence type="ECO:0000256" key="1">
    <source>
        <dbReference type="ARBA" id="ARBA00022723"/>
    </source>
</evidence>
<accession>A0AAP0BMM5</accession>
<proteinExistence type="inferred from homology"/>
<comment type="similarity">
    <text evidence="3">Belongs to the HIPP family.</text>
</comment>
<keyword evidence="1" id="KW-0479">Metal-binding</keyword>
<organism evidence="5 6">
    <name type="scientific">Platanthera zijinensis</name>
    <dbReference type="NCBI Taxonomy" id="2320716"/>
    <lineage>
        <taxon>Eukaryota</taxon>
        <taxon>Viridiplantae</taxon>
        <taxon>Streptophyta</taxon>
        <taxon>Embryophyta</taxon>
        <taxon>Tracheophyta</taxon>
        <taxon>Spermatophyta</taxon>
        <taxon>Magnoliopsida</taxon>
        <taxon>Liliopsida</taxon>
        <taxon>Asparagales</taxon>
        <taxon>Orchidaceae</taxon>
        <taxon>Orchidoideae</taxon>
        <taxon>Orchideae</taxon>
        <taxon>Orchidinae</taxon>
        <taxon>Platanthera</taxon>
    </lineage>
</organism>
<dbReference type="InterPro" id="IPR036163">
    <property type="entry name" value="HMA_dom_sf"/>
</dbReference>